<evidence type="ECO:0000256" key="4">
    <source>
        <dbReference type="SAM" id="MobiDB-lite"/>
    </source>
</evidence>
<dbReference type="GO" id="GO:0005576">
    <property type="term" value="C:extracellular region"/>
    <property type="evidence" value="ECO:0007669"/>
    <property type="project" value="UniProtKB-SubCell"/>
</dbReference>
<keyword evidence="3" id="KW-0732">Signal</keyword>
<feature type="domain" description="PKD" evidence="6">
    <location>
        <begin position="1374"/>
        <end position="1419"/>
    </location>
</feature>
<dbReference type="SUPFAM" id="SSF50969">
    <property type="entry name" value="YVTN repeat-like/Quinoprotein amine dehydrogenase"/>
    <property type="match status" value="3"/>
</dbReference>
<dbReference type="Proteomes" id="UP000011991">
    <property type="component" value="Unassembled WGS sequence"/>
</dbReference>
<accession>M5RQZ5</accession>
<dbReference type="InterPro" id="IPR015943">
    <property type="entry name" value="WD40/YVTN_repeat-like_dom_sf"/>
</dbReference>
<dbReference type="Gene3D" id="2.60.40.10">
    <property type="entry name" value="Immunoglobulins"/>
    <property type="match status" value="5"/>
</dbReference>
<evidence type="ECO:0000313" key="8">
    <source>
        <dbReference type="Proteomes" id="UP000011991"/>
    </source>
</evidence>
<feature type="domain" description="SD-repeat containing protein B" evidence="5">
    <location>
        <begin position="1055"/>
        <end position="1125"/>
    </location>
</feature>
<feature type="domain" description="SD-repeat containing protein B" evidence="5">
    <location>
        <begin position="57"/>
        <end position="129"/>
    </location>
</feature>
<dbReference type="InterPro" id="IPR033764">
    <property type="entry name" value="Sdr_B"/>
</dbReference>
<comment type="caution">
    <text evidence="7">The sequence shown here is derived from an EMBL/GenBank/DDBJ whole genome shotgun (WGS) entry which is preliminary data.</text>
</comment>
<sequence>MPAHARSIARLFSTSISRASRSKTKRNKLTRPRRRNSRVFLAEQLEDRRLLASLTGVSFHDANGDGVRNSDESARIGVTVFLDQNNNGRFDGGENSTTTNNDGEYTFEDLSPGDYIIRQIAPADTVTTAPSFDDAYYGFAYIPGSGGQMQSTLIDPQSGEVQRLSPTSRNALHGLVRTNDGEFFAVQGFDPDRFFSVDFSTNQHTFIGEVGSNSAFGLAYDPSTDTIYGIVTDPADGLNKLATFDRTSGQPTFLGPGTTELNATSSLAFDTDRGVLVAFDNADDQFWQFDQDGNPSLLWDTAGLNGWGFTYNGNEFLLQAGNFDNGDPSQLNRLFYQINPYDRSISPDFFVASEAVPMDALDYFRVDEAHLVYVAENDALTNLDFGTVAPYGGVRGSKFDDENGNGVRDADEGVLPGVTIYLDLNDNGSLDQTSDGILEPSTVTDTNGNYEFTDIAAGSYVIREVVPEGYQQTFPVAGNSRLFATVFDGPPNEVRELDPHTGKLKNAFSIDGLRSFYVNGLAFDGHTLYALDSSGTLFEADPDSGTVWDQWRLPNGRWDGLAVIDGQLYANDTIADKILVIDPTTNTIVRNLTFDASSNARPFGGLGEFTATDGTSSLLGSIGGSTQIGFFDPDLGTLTGMMTHRSIGGSDLGLAGIGDEIYVGFDDIAGTIEVYDADNSFRRTLQAGGRVSGLAGAVMQDPAHRVEIGPGQTLANLDFGNQNQVGEIHGSKFEDVNGNGVQDQGEGPIVGVTIYLDRNNNGAFDPGELSTQTIEDGSYSFIDIPIGDYVVREVATSDFRQTTPSTEMRLFASNVAASPDSIVELDPLTGDTLNSFPAPGNANTAGHGVAFDGTTLYFIDARFDTLYELDPNDGTVLNSTPLSSGAYDGVAAFSGLVYVIESQSDDVIVFDPMTNSIVRVLDLDGANPGYSFSGGIGESGDQTQLAVTTNSNQVVLIDPITGKITGGFDHGGDFDAAVTGFQDEVYVGFGSSRNIRVFDEDGTLSRSFNTQFPVFGLAGSGGDGAHRVTLAVGQVLTGLDFGNQSLLGTLRGTKFEDANGNGQRDPDEGPLVGVTIYLDQNNDGILNDGERSTTTDTNGDYVFPALPAADYVVREVVPAGFAQTFPAIITPRLFATDVSDRPDAIVELDPQTGALINSFAAPLDTNSGGHGLAFDGTTLYYVDYFNDRLFELDPDDGNIRDSTQLPSGSYDGVASLDGLIYLTEFSFDDILVFDPISDVIVNRLDINQLNPDVNLHGGLGESGDGNYLVASTNTSDVVLIDPSTGRVTSSFPNSNTANRFDAGATGFDGEIYLGFTSPPNTIVAYNDSGERLRSLTVNFPIYGLAGFAQDDGHHITLHPSQTLSGLDFGNISTNQSPVADAGGPYAVNEGASIILDGTGSTDPDGDRLKYLWDLDGDGVFGETGSSANPW</sequence>
<evidence type="ECO:0000259" key="5">
    <source>
        <dbReference type="Pfam" id="PF17210"/>
    </source>
</evidence>
<feature type="compositionally biased region" description="Basic residues" evidence="4">
    <location>
        <begin position="20"/>
        <end position="35"/>
    </location>
</feature>
<keyword evidence="2" id="KW-0964">Secreted</keyword>
<dbReference type="SUPFAM" id="SSF63825">
    <property type="entry name" value="YWTD domain"/>
    <property type="match status" value="1"/>
</dbReference>
<dbReference type="InterPro" id="IPR011044">
    <property type="entry name" value="Quino_amine_DH_bsu"/>
</dbReference>
<feature type="domain" description="SD-repeat containing protein B" evidence="5">
    <location>
        <begin position="399"/>
        <end position="479"/>
    </location>
</feature>
<dbReference type="SUPFAM" id="SSF117074">
    <property type="entry name" value="Hypothetical protein PA1324"/>
    <property type="match status" value="4"/>
</dbReference>
<evidence type="ECO:0000256" key="2">
    <source>
        <dbReference type="ARBA" id="ARBA00022525"/>
    </source>
</evidence>
<organism evidence="7 8">
    <name type="scientific">Rhodopirellula maiorica SM1</name>
    <dbReference type="NCBI Taxonomy" id="1265738"/>
    <lineage>
        <taxon>Bacteria</taxon>
        <taxon>Pseudomonadati</taxon>
        <taxon>Planctomycetota</taxon>
        <taxon>Planctomycetia</taxon>
        <taxon>Pirellulales</taxon>
        <taxon>Pirellulaceae</taxon>
        <taxon>Novipirellula</taxon>
    </lineage>
</organism>
<reference evidence="7 8" key="1">
    <citation type="journal article" date="2013" name="Mar. Genomics">
        <title>Expression of sulfatases in Rhodopirellula baltica and the diversity of sulfatases in the genus Rhodopirellula.</title>
        <authorList>
            <person name="Wegner C.E."/>
            <person name="Richter-Heitmann T."/>
            <person name="Klindworth A."/>
            <person name="Klockow C."/>
            <person name="Richter M."/>
            <person name="Achstetter T."/>
            <person name="Glockner F.O."/>
            <person name="Harder J."/>
        </authorList>
    </citation>
    <scope>NUCLEOTIDE SEQUENCE [LARGE SCALE GENOMIC DNA]</scope>
    <source>
        <strain evidence="7 8">SM1</strain>
    </source>
</reference>
<dbReference type="InterPro" id="IPR051417">
    <property type="entry name" value="SDr/BOS_complex"/>
</dbReference>
<dbReference type="PANTHER" id="PTHR23303">
    <property type="entry name" value="CARBOXYPEPTIDASE REGULATORY REGION-CONTAINING"/>
    <property type="match status" value="1"/>
</dbReference>
<feature type="domain" description="SD-repeat containing protein B" evidence="5">
    <location>
        <begin position="733"/>
        <end position="805"/>
    </location>
</feature>
<dbReference type="Pfam" id="PF17210">
    <property type="entry name" value="SdrD_B"/>
    <property type="match status" value="4"/>
</dbReference>
<evidence type="ECO:0000256" key="3">
    <source>
        <dbReference type="ARBA" id="ARBA00022729"/>
    </source>
</evidence>
<dbReference type="OrthoDB" id="252653at2"/>
<dbReference type="RefSeq" id="WP_008693105.1">
    <property type="nucleotide sequence ID" value="NZ_ANOG01000201.1"/>
</dbReference>
<dbReference type="PANTHER" id="PTHR23303:SF15">
    <property type="entry name" value="COLOSSIN-A"/>
    <property type="match status" value="1"/>
</dbReference>
<keyword evidence="8" id="KW-1185">Reference proteome</keyword>
<evidence type="ECO:0000313" key="7">
    <source>
        <dbReference type="EMBL" id="EMI21720.1"/>
    </source>
</evidence>
<name>M5RQZ5_9BACT</name>
<dbReference type="PATRIC" id="fig|1265738.3.peg.1341"/>
<dbReference type="Pfam" id="PF18911">
    <property type="entry name" value="PKD_4"/>
    <property type="match status" value="1"/>
</dbReference>
<gene>
    <name evidence="7" type="ORF">RMSM_01352</name>
</gene>
<dbReference type="Gene3D" id="2.130.10.10">
    <property type="entry name" value="YVTN repeat-like/Quinoprotein amine dehydrogenase"/>
    <property type="match status" value="2"/>
</dbReference>
<feature type="region of interest" description="Disordered" evidence="4">
    <location>
        <begin position="16"/>
        <end position="35"/>
    </location>
</feature>
<evidence type="ECO:0000259" key="6">
    <source>
        <dbReference type="Pfam" id="PF18911"/>
    </source>
</evidence>
<comment type="subcellular location">
    <subcellularLocation>
        <location evidence="1">Secreted</location>
    </subcellularLocation>
</comment>
<dbReference type="EMBL" id="ANOG01000201">
    <property type="protein sequence ID" value="EMI21720.1"/>
    <property type="molecule type" value="Genomic_DNA"/>
</dbReference>
<proteinExistence type="predicted"/>
<evidence type="ECO:0000256" key="1">
    <source>
        <dbReference type="ARBA" id="ARBA00004613"/>
    </source>
</evidence>
<dbReference type="InterPro" id="IPR000601">
    <property type="entry name" value="PKD_dom"/>
</dbReference>
<protein>
    <submittedName>
        <fullName evidence="7">Fibrinogen-binding protein</fullName>
    </submittedName>
</protein>
<dbReference type="InterPro" id="IPR013783">
    <property type="entry name" value="Ig-like_fold"/>
</dbReference>